<dbReference type="Pfam" id="PF13828">
    <property type="entry name" value="DUF4190"/>
    <property type="match status" value="1"/>
</dbReference>
<feature type="region of interest" description="Disordered" evidence="1">
    <location>
        <begin position="1"/>
        <end position="65"/>
    </location>
</feature>
<comment type="caution">
    <text evidence="5">The sequence shown here is derived from an EMBL/GenBank/DDBJ whole genome shotgun (WGS) entry which is preliminary data.</text>
</comment>
<keyword evidence="6" id="KW-1185">Reference proteome</keyword>
<accession>A0A4R0KF32</accession>
<dbReference type="InterPro" id="IPR025241">
    <property type="entry name" value="DUF4190"/>
</dbReference>
<feature type="transmembrane region" description="Helical" evidence="2">
    <location>
        <begin position="97"/>
        <end position="124"/>
    </location>
</feature>
<organism evidence="5 6">
    <name type="scientific">Kribbella pittospori</name>
    <dbReference type="NCBI Taxonomy" id="722689"/>
    <lineage>
        <taxon>Bacteria</taxon>
        <taxon>Bacillati</taxon>
        <taxon>Actinomycetota</taxon>
        <taxon>Actinomycetes</taxon>
        <taxon>Propionibacteriales</taxon>
        <taxon>Kribbellaceae</taxon>
        <taxon>Kribbella</taxon>
    </lineage>
</organism>
<feature type="domain" description="Septum formation-related" evidence="4">
    <location>
        <begin position="189"/>
        <end position="280"/>
    </location>
</feature>
<dbReference type="InterPro" id="IPR026004">
    <property type="entry name" value="Septum_form"/>
</dbReference>
<feature type="compositionally biased region" description="Low complexity" evidence="1">
    <location>
        <begin position="51"/>
        <end position="65"/>
    </location>
</feature>
<keyword evidence="2" id="KW-0812">Transmembrane</keyword>
<dbReference type="Proteomes" id="UP000291144">
    <property type="component" value="Unassembled WGS sequence"/>
</dbReference>
<proteinExistence type="predicted"/>
<dbReference type="Pfam" id="PF13845">
    <property type="entry name" value="Septum_form"/>
    <property type="match status" value="1"/>
</dbReference>
<feature type="domain" description="DUF4190" evidence="3">
    <location>
        <begin position="94"/>
        <end position="152"/>
    </location>
</feature>
<gene>
    <name evidence="5" type="ORF">E0H73_27820</name>
</gene>
<keyword evidence="2" id="KW-0472">Membrane</keyword>
<feature type="compositionally biased region" description="Low complexity" evidence="1">
    <location>
        <begin position="13"/>
        <end position="42"/>
    </location>
</feature>
<reference evidence="5 6" key="1">
    <citation type="submission" date="2019-02" db="EMBL/GenBank/DDBJ databases">
        <title>Kribbella capetownensis sp. nov. and Kribbella speibonae sp. nov., isolated from soil.</title>
        <authorList>
            <person name="Curtis S.M."/>
            <person name="Norton I."/>
            <person name="Everest G.J."/>
            <person name="Meyers P.R."/>
        </authorList>
    </citation>
    <scope>NUCLEOTIDE SEQUENCE [LARGE SCALE GENOMIC DNA]</scope>
    <source>
        <strain evidence="5 6">NRRL B-24813</strain>
    </source>
</reference>
<evidence type="ECO:0000259" key="4">
    <source>
        <dbReference type="Pfam" id="PF13845"/>
    </source>
</evidence>
<name>A0A4R0KF32_9ACTN</name>
<dbReference type="AlphaFoldDB" id="A0A4R0KF32"/>
<feature type="compositionally biased region" description="Pro residues" evidence="1">
    <location>
        <begin position="1"/>
        <end position="12"/>
    </location>
</feature>
<feature type="transmembrane region" description="Helical" evidence="2">
    <location>
        <begin position="136"/>
        <end position="161"/>
    </location>
</feature>
<evidence type="ECO:0000256" key="2">
    <source>
        <dbReference type="SAM" id="Phobius"/>
    </source>
</evidence>
<dbReference type="RefSeq" id="WP_131361528.1">
    <property type="nucleotide sequence ID" value="NZ_SJKB01000009.1"/>
</dbReference>
<evidence type="ECO:0000256" key="1">
    <source>
        <dbReference type="SAM" id="MobiDB-lite"/>
    </source>
</evidence>
<keyword evidence="2" id="KW-1133">Transmembrane helix</keyword>
<protein>
    <submittedName>
        <fullName evidence="5">DUF4190 domain-containing protein</fullName>
    </submittedName>
</protein>
<dbReference type="OrthoDB" id="3628931at2"/>
<evidence type="ECO:0000313" key="5">
    <source>
        <dbReference type="EMBL" id="TCC58137.1"/>
    </source>
</evidence>
<sequence>MAPGQPQSPPGQPAYGQQSYGQQAYGQPAGGQSPYGQPSYGQPQGGPGPYGQPHQGYGQPHYGQPPYGQPGYGQFPAAYGYGYPGAATNATNSLATAALVTGLGSIVFSIAAPVAVGLGIGALVQIKKRRQSGTGLAITGIVVGGLITIFWVGLIVVMIAVGSDSDDDYYGAPQPTTSYTGTTTYVDDLAVGECFDDGTEEGEALRQPCNEEHDGEIVADVTLPDGPYPGDRGVEKAAKSSCATQFAKYVGKSAATSELDLSYWTPDEDLWNDNDRLVICAAYAPEGETLRSTVKNSHR</sequence>
<dbReference type="EMBL" id="SJKB01000009">
    <property type="protein sequence ID" value="TCC58137.1"/>
    <property type="molecule type" value="Genomic_DNA"/>
</dbReference>
<evidence type="ECO:0000259" key="3">
    <source>
        <dbReference type="Pfam" id="PF13828"/>
    </source>
</evidence>
<evidence type="ECO:0000313" key="6">
    <source>
        <dbReference type="Proteomes" id="UP000291144"/>
    </source>
</evidence>